<dbReference type="InterPro" id="IPR000182">
    <property type="entry name" value="GNAT_dom"/>
</dbReference>
<organism evidence="3 4">
    <name type="scientific">Kocuria soli</name>
    <dbReference type="NCBI Taxonomy" id="2485125"/>
    <lineage>
        <taxon>Bacteria</taxon>
        <taxon>Bacillati</taxon>
        <taxon>Actinomycetota</taxon>
        <taxon>Actinomycetes</taxon>
        <taxon>Micrococcales</taxon>
        <taxon>Micrococcaceae</taxon>
        <taxon>Kocuria</taxon>
    </lineage>
</organism>
<dbReference type="InterPro" id="IPR051531">
    <property type="entry name" value="N-acetyltransferase"/>
</dbReference>
<evidence type="ECO:0000256" key="1">
    <source>
        <dbReference type="SAM" id="MobiDB-lite"/>
    </source>
</evidence>
<dbReference type="GO" id="GO:0016747">
    <property type="term" value="F:acyltransferase activity, transferring groups other than amino-acyl groups"/>
    <property type="evidence" value="ECO:0007669"/>
    <property type="project" value="InterPro"/>
</dbReference>
<feature type="compositionally biased region" description="Polar residues" evidence="1">
    <location>
        <begin position="157"/>
        <end position="171"/>
    </location>
</feature>
<reference evidence="3 4" key="1">
    <citation type="submission" date="2018-10" db="EMBL/GenBank/DDBJ databases">
        <title>Kocuria sp. M5W7-7, whole genome shotgun sequence.</title>
        <authorList>
            <person name="Tuo L."/>
        </authorList>
    </citation>
    <scope>NUCLEOTIDE SEQUENCE [LARGE SCALE GENOMIC DNA]</scope>
    <source>
        <strain evidence="3 4">M5W7-7</strain>
    </source>
</reference>
<dbReference type="Pfam" id="PF13302">
    <property type="entry name" value="Acetyltransf_3"/>
    <property type="match status" value="1"/>
</dbReference>
<dbReference type="RefSeq" id="WP_123825968.1">
    <property type="nucleotide sequence ID" value="NZ_RKMF01000014.1"/>
</dbReference>
<evidence type="ECO:0000259" key="2">
    <source>
        <dbReference type="PROSITE" id="PS51186"/>
    </source>
</evidence>
<dbReference type="OrthoDB" id="3533156at2"/>
<dbReference type="CDD" id="cd04301">
    <property type="entry name" value="NAT_SF"/>
    <property type="match status" value="1"/>
</dbReference>
<feature type="domain" description="N-acetyltransferase" evidence="2">
    <location>
        <begin position="9"/>
        <end position="164"/>
    </location>
</feature>
<gene>
    <name evidence="3" type="ORF">EDL96_10705</name>
</gene>
<evidence type="ECO:0000313" key="4">
    <source>
        <dbReference type="Proteomes" id="UP000270616"/>
    </source>
</evidence>
<sequence>MQDLMTHRLILHPLTEAEATAVIRAGVRSPGYPSAANIEAAADFLTIHRFRGNPHPFGTYEIRLRDSGRPVGTAGFNRPLDEDGMTTIRYEVAESAQGLGYATEAARALLKIAHLKGARMIRGSAHRDNVASQKVMEGAGMVFSFADDHERFYSTDWENQSEAPSAESLGSATPGIGTGAAVSTRPRSRQR</sequence>
<dbReference type="PROSITE" id="PS51186">
    <property type="entry name" value="GNAT"/>
    <property type="match status" value="1"/>
</dbReference>
<evidence type="ECO:0000313" key="3">
    <source>
        <dbReference type="EMBL" id="ROZ62159.1"/>
    </source>
</evidence>
<dbReference type="Proteomes" id="UP000270616">
    <property type="component" value="Unassembled WGS sequence"/>
</dbReference>
<dbReference type="SUPFAM" id="SSF55729">
    <property type="entry name" value="Acyl-CoA N-acyltransferases (Nat)"/>
    <property type="match status" value="1"/>
</dbReference>
<dbReference type="PANTHER" id="PTHR43792">
    <property type="entry name" value="GNAT FAMILY, PUTATIVE (AFU_ORTHOLOGUE AFUA_3G00765)-RELATED-RELATED"/>
    <property type="match status" value="1"/>
</dbReference>
<name>A0A3N3ZN22_9MICC</name>
<dbReference type="AlphaFoldDB" id="A0A3N3ZN22"/>
<comment type="caution">
    <text evidence="3">The sequence shown here is derived from an EMBL/GenBank/DDBJ whole genome shotgun (WGS) entry which is preliminary data.</text>
</comment>
<proteinExistence type="predicted"/>
<keyword evidence="4" id="KW-1185">Reference proteome</keyword>
<keyword evidence="3" id="KW-0808">Transferase</keyword>
<accession>A0A3N3ZN22</accession>
<dbReference type="EMBL" id="RKMF01000014">
    <property type="protein sequence ID" value="ROZ62159.1"/>
    <property type="molecule type" value="Genomic_DNA"/>
</dbReference>
<dbReference type="InterPro" id="IPR016181">
    <property type="entry name" value="Acyl_CoA_acyltransferase"/>
</dbReference>
<protein>
    <submittedName>
        <fullName evidence="3">N-acetyltransferase</fullName>
    </submittedName>
</protein>
<feature type="region of interest" description="Disordered" evidence="1">
    <location>
        <begin position="157"/>
        <end position="191"/>
    </location>
</feature>
<dbReference type="PANTHER" id="PTHR43792:SF13">
    <property type="entry name" value="ACETYLTRANSFERASE"/>
    <property type="match status" value="1"/>
</dbReference>
<dbReference type="Gene3D" id="3.40.630.30">
    <property type="match status" value="1"/>
</dbReference>